<name>A0AAD5WER9_PARTN</name>
<sequence length="81" mass="8949">MARDGWMGRSRPTSPNVAQTMAAKCCKKLIWMETISATAPPPQLHICFTGSSWTIVVAVLRVLSNLFLGYNCESGHNMVHE</sequence>
<dbReference type="Proteomes" id="UP001196413">
    <property type="component" value="Unassembled WGS sequence"/>
</dbReference>
<gene>
    <name evidence="1" type="ORF">KIN20_028393</name>
</gene>
<protein>
    <submittedName>
        <fullName evidence="1">Uncharacterized protein</fullName>
    </submittedName>
</protein>
<evidence type="ECO:0000313" key="1">
    <source>
        <dbReference type="EMBL" id="KAJ1367476.1"/>
    </source>
</evidence>
<keyword evidence="2" id="KW-1185">Reference proteome</keyword>
<organism evidence="1 2">
    <name type="scientific">Parelaphostrongylus tenuis</name>
    <name type="common">Meningeal worm</name>
    <dbReference type="NCBI Taxonomy" id="148309"/>
    <lineage>
        <taxon>Eukaryota</taxon>
        <taxon>Metazoa</taxon>
        <taxon>Ecdysozoa</taxon>
        <taxon>Nematoda</taxon>
        <taxon>Chromadorea</taxon>
        <taxon>Rhabditida</taxon>
        <taxon>Rhabditina</taxon>
        <taxon>Rhabditomorpha</taxon>
        <taxon>Strongyloidea</taxon>
        <taxon>Metastrongylidae</taxon>
        <taxon>Parelaphostrongylus</taxon>
    </lineage>
</organism>
<proteinExistence type="predicted"/>
<evidence type="ECO:0000313" key="2">
    <source>
        <dbReference type="Proteomes" id="UP001196413"/>
    </source>
</evidence>
<dbReference type="EMBL" id="JAHQIW010005918">
    <property type="protein sequence ID" value="KAJ1367476.1"/>
    <property type="molecule type" value="Genomic_DNA"/>
</dbReference>
<comment type="caution">
    <text evidence="1">The sequence shown here is derived from an EMBL/GenBank/DDBJ whole genome shotgun (WGS) entry which is preliminary data.</text>
</comment>
<accession>A0AAD5WER9</accession>
<reference evidence="1" key="1">
    <citation type="submission" date="2021-06" db="EMBL/GenBank/DDBJ databases">
        <title>Parelaphostrongylus tenuis whole genome reference sequence.</title>
        <authorList>
            <person name="Garwood T.J."/>
            <person name="Larsen P.A."/>
            <person name="Fountain-Jones N.M."/>
            <person name="Garbe J.R."/>
            <person name="Macchietto M.G."/>
            <person name="Kania S.A."/>
            <person name="Gerhold R.W."/>
            <person name="Richards J.E."/>
            <person name="Wolf T.M."/>
        </authorList>
    </citation>
    <scope>NUCLEOTIDE SEQUENCE</scope>
    <source>
        <strain evidence="1">MNPRO001-30</strain>
        <tissue evidence="1">Meninges</tissue>
    </source>
</reference>
<dbReference type="AlphaFoldDB" id="A0AAD5WER9"/>